<keyword evidence="2" id="KW-0732">Signal</keyword>
<dbReference type="PROSITE" id="PS51677">
    <property type="entry name" value="NODB"/>
    <property type="match status" value="1"/>
</dbReference>
<dbReference type="SUPFAM" id="SSF88713">
    <property type="entry name" value="Glycoside hydrolase/deacetylase"/>
    <property type="match status" value="1"/>
</dbReference>
<comment type="subcellular location">
    <subcellularLocation>
        <location evidence="1">Secreted</location>
    </subcellularLocation>
</comment>
<dbReference type="PANTHER" id="PTHR34216:SF3">
    <property type="entry name" value="POLY-BETA-1,6-N-ACETYL-D-GLUCOSAMINE N-DEACETYLASE"/>
    <property type="match status" value="1"/>
</dbReference>
<reference evidence="4 5" key="1">
    <citation type="submission" date="2019-04" db="EMBL/GenBank/DDBJ databases">
        <title>Genome sequence of Bacillus hwajinpoensis strain Y2.</title>
        <authorList>
            <person name="Fair J.L."/>
            <person name="Maclea K.S."/>
        </authorList>
    </citation>
    <scope>NUCLEOTIDE SEQUENCE [LARGE SCALE GENOMIC DNA]</scope>
    <source>
        <strain evidence="4 5">Y2</strain>
    </source>
</reference>
<dbReference type="CDD" id="cd10966">
    <property type="entry name" value="CE4_yadE_5s"/>
    <property type="match status" value="1"/>
</dbReference>
<dbReference type="Gene3D" id="3.20.20.370">
    <property type="entry name" value="Glycoside hydrolase/deacetylase"/>
    <property type="match status" value="1"/>
</dbReference>
<dbReference type="OrthoDB" id="9778320at2"/>
<dbReference type="RefSeq" id="WP_136946941.1">
    <property type="nucleotide sequence ID" value="NZ_SWFM01000002.1"/>
</dbReference>
<dbReference type="PANTHER" id="PTHR34216">
    <property type="match status" value="1"/>
</dbReference>
<comment type="caution">
    <text evidence="4">The sequence shown here is derived from an EMBL/GenBank/DDBJ whole genome shotgun (WGS) entry which is preliminary data.</text>
</comment>
<dbReference type="InterPro" id="IPR051398">
    <property type="entry name" value="Polysacch_Deacetylase"/>
</dbReference>
<evidence type="ECO:0000259" key="3">
    <source>
        <dbReference type="PROSITE" id="PS51677"/>
    </source>
</evidence>
<dbReference type="GO" id="GO:0005576">
    <property type="term" value="C:extracellular region"/>
    <property type="evidence" value="ECO:0007669"/>
    <property type="project" value="UniProtKB-SubCell"/>
</dbReference>
<dbReference type="GO" id="GO:0005975">
    <property type="term" value="P:carbohydrate metabolic process"/>
    <property type="evidence" value="ECO:0007669"/>
    <property type="project" value="InterPro"/>
</dbReference>
<organism evidence="4 5">
    <name type="scientific">Guptibacillus hwajinpoensis</name>
    <dbReference type="NCBI Taxonomy" id="208199"/>
    <lineage>
        <taxon>Bacteria</taxon>
        <taxon>Bacillati</taxon>
        <taxon>Bacillota</taxon>
        <taxon>Bacilli</taxon>
        <taxon>Bacillales</taxon>
        <taxon>Guptibacillaceae</taxon>
        <taxon>Guptibacillus</taxon>
    </lineage>
</organism>
<proteinExistence type="predicted"/>
<protein>
    <submittedName>
        <fullName evidence="4">Polysaccharide deacetylase family protein</fullName>
    </submittedName>
</protein>
<evidence type="ECO:0000256" key="2">
    <source>
        <dbReference type="ARBA" id="ARBA00022729"/>
    </source>
</evidence>
<evidence type="ECO:0000256" key="1">
    <source>
        <dbReference type="ARBA" id="ARBA00004613"/>
    </source>
</evidence>
<dbReference type="EMBL" id="SWFM01000002">
    <property type="protein sequence ID" value="TKD70867.1"/>
    <property type="molecule type" value="Genomic_DNA"/>
</dbReference>
<sequence>MKKIYLFGLITLAVVGSLVGFGFNEEGSFGSKYLSSKESSASVDASESDEKLKDVESNQLEAQLRGKNLAEAAEMAAAIEVPVLTYHHIVAQEDLRDRHYKEDGSLSNTVIVLKDFEEQMKWLHDHNYFTLTLQEFQQYIDGQVDVPENSVLLTFDDGHKNNYIEAYPVLKQYGFNAVEFLITSYNHSNTEPYSSEHNQYLSYEEIEASSDVFEFASHTNTFHNSEEDGTAYLVSKTHHEISEDIQTSIDLIGDTNALAYPYGAYDDETMEAIDGVGVEMAFTVQAGNVRPGDDKLQIHRNSVRPNHSIDDFEEIVSVR</sequence>
<dbReference type="InterPro" id="IPR002509">
    <property type="entry name" value="NODB_dom"/>
</dbReference>
<dbReference type="Pfam" id="PF01522">
    <property type="entry name" value="Polysacc_deac_1"/>
    <property type="match status" value="1"/>
</dbReference>
<dbReference type="AlphaFoldDB" id="A0A4U1MJ82"/>
<evidence type="ECO:0000313" key="5">
    <source>
        <dbReference type="Proteomes" id="UP000310541"/>
    </source>
</evidence>
<dbReference type="GO" id="GO:0016810">
    <property type="term" value="F:hydrolase activity, acting on carbon-nitrogen (but not peptide) bonds"/>
    <property type="evidence" value="ECO:0007669"/>
    <property type="project" value="InterPro"/>
</dbReference>
<dbReference type="Proteomes" id="UP000310541">
    <property type="component" value="Unassembled WGS sequence"/>
</dbReference>
<gene>
    <name evidence="4" type="ORF">FBF83_09650</name>
</gene>
<accession>A0A4U1MJ82</accession>
<feature type="domain" description="NodB homology" evidence="3">
    <location>
        <begin position="149"/>
        <end position="319"/>
    </location>
</feature>
<evidence type="ECO:0000313" key="4">
    <source>
        <dbReference type="EMBL" id="TKD70867.1"/>
    </source>
</evidence>
<dbReference type="InterPro" id="IPR011330">
    <property type="entry name" value="Glyco_hydro/deAcase_b/a-brl"/>
</dbReference>
<name>A0A4U1MJ82_9BACL</name>